<proteinExistence type="predicted"/>
<keyword evidence="1" id="KW-1133">Transmembrane helix</keyword>
<dbReference type="OrthoDB" id="2958197at2759"/>
<evidence type="ECO:0000313" key="2">
    <source>
        <dbReference type="EMBL" id="CAF9933466.1"/>
    </source>
</evidence>
<feature type="transmembrane region" description="Helical" evidence="1">
    <location>
        <begin position="390"/>
        <end position="412"/>
    </location>
</feature>
<dbReference type="AlphaFoldDB" id="A0A8H3FZE8"/>
<protein>
    <submittedName>
        <fullName evidence="2">Uncharacterized protein</fullName>
    </submittedName>
</protein>
<keyword evidence="3" id="KW-1185">Reference proteome</keyword>
<dbReference type="EMBL" id="CAJPDS010000068">
    <property type="protein sequence ID" value="CAF9933466.1"/>
    <property type="molecule type" value="Genomic_DNA"/>
</dbReference>
<feature type="transmembrane region" description="Helical" evidence="1">
    <location>
        <begin position="590"/>
        <end position="608"/>
    </location>
</feature>
<evidence type="ECO:0000256" key="1">
    <source>
        <dbReference type="SAM" id="Phobius"/>
    </source>
</evidence>
<evidence type="ECO:0000313" key="3">
    <source>
        <dbReference type="Proteomes" id="UP000664521"/>
    </source>
</evidence>
<dbReference type="Proteomes" id="UP000664521">
    <property type="component" value="Unassembled WGS sequence"/>
</dbReference>
<accession>A0A8H3FZE8</accession>
<keyword evidence="1" id="KW-0812">Transmembrane</keyword>
<organism evidence="2 3">
    <name type="scientific">Heterodermia speciosa</name>
    <dbReference type="NCBI Taxonomy" id="116794"/>
    <lineage>
        <taxon>Eukaryota</taxon>
        <taxon>Fungi</taxon>
        <taxon>Dikarya</taxon>
        <taxon>Ascomycota</taxon>
        <taxon>Pezizomycotina</taxon>
        <taxon>Lecanoromycetes</taxon>
        <taxon>OSLEUM clade</taxon>
        <taxon>Lecanoromycetidae</taxon>
        <taxon>Caliciales</taxon>
        <taxon>Physciaceae</taxon>
        <taxon>Heterodermia</taxon>
    </lineage>
</organism>
<comment type="caution">
    <text evidence="2">The sequence shown here is derived from an EMBL/GenBank/DDBJ whole genome shotgun (WGS) entry which is preliminary data.</text>
</comment>
<gene>
    <name evidence="2" type="ORF">HETSPECPRED_008651</name>
</gene>
<feature type="transmembrane region" description="Helical" evidence="1">
    <location>
        <begin position="273"/>
        <end position="291"/>
    </location>
</feature>
<sequence length="613" mass="66624">MLAQIIPCMLRLATLVQIFIVSAAAQGLAVSATAAWSSQIVAFWGAIIIAIRSSARGVVTTGLSSVFSNLRVCQRSARISAALSGGNWFLHSGWHNGKLRTDVVMISWRSPSELQRLSTQVSMQIETFAFSSWQVLIVGRQLRSGSSVESTAHWIKSPNHESLCPSRTKQTGESVFPLAEPDIEHGLAMLQESPKQRVADIVQILASKCDFQPTRCAFMTEIYKEIENSGMQASFANVFTKVHAEESPFQSLSQHTGQYGSNRGSVMKSMTRMYVMVHLTVATAIGLMGAASGRGLAVWLLAIRTALQGLGTQTISGDDLILSLVSIDQSRFHYETGAGSPVLAGEIECSGLSWWHVVGTFTVVALEITIIGAGWLYGALRVHKISPSGVVGHGMLALSTLVWLSLSVRALMSIRQRLSGRLVGIWKQSLYDYIVVGSRSLEVSVERILESPTYANSVLGLVATVLEAKDDDIDELSAIFVAECALRRPATGIILDYHLVTDVLKYQYEGDSVVLQGESATKVDVSSIYPWIQTSCCIILTIICGCVSVIYAYYSLPSWVKIITEILLAIGACWFGILERTGGLPHNRDTTICFMVATLVASSVWYVGVRDVG</sequence>
<keyword evidence="1" id="KW-0472">Membrane</keyword>
<feature type="transmembrane region" description="Helical" evidence="1">
    <location>
        <begin position="559"/>
        <end position="578"/>
    </location>
</feature>
<feature type="transmembrane region" description="Helical" evidence="1">
    <location>
        <begin position="531"/>
        <end position="553"/>
    </location>
</feature>
<name>A0A8H3FZE8_9LECA</name>
<reference evidence="2" key="1">
    <citation type="submission" date="2021-03" db="EMBL/GenBank/DDBJ databases">
        <authorList>
            <person name="Tagirdzhanova G."/>
        </authorList>
    </citation>
    <scope>NUCLEOTIDE SEQUENCE</scope>
</reference>